<feature type="region of interest" description="Disordered" evidence="1">
    <location>
        <begin position="206"/>
        <end position="271"/>
    </location>
</feature>
<dbReference type="EMBL" id="JAMQOQ010000002">
    <property type="protein sequence ID" value="MDS0293920.1"/>
    <property type="molecule type" value="Genomic_DNA"/>
</dbReference>
<evidence type="ECO:0000256" key="1">
    <source>
        <dbReference type="SAM" id="MobiDB-lite"/>
    </source>
</evidence>
<keyword evidence="3" id="KW-1185">Reference proteome</keyword>
<feature type="compositionally biased region" description="Low complexity" evidence="1">
    <location>
        <begin position="136"/>
        <end position="150"/>
    </location>
</feature>
<gene>
    <name evidence="2" type="ORF">NDI79_07020</name>
</gene>
<sequence length="271" mass="28836">MTDASDLANKVARDVVDEVDVGSALTGGDVTEDLDGESLGRSIGETLGETVGRLLGRSVVNWVLSKLTFWSDDDPSLSARFGRSLLFAVGRTLRKPEFKEPIGDALRGFVDSLEARGETAADAAGDAAEGAEEAAESAGDTAEEAAGAAAEEAENAAEKLAAGDMDELRKETYRELLEMMEYSKIQSIAKQSGVKANLSRDEMIDEIVDNFDADEDAEDAENEADGDSDSDSDSDTEEDEADEDENEADEDESESGEDSTESDESDDDESS</sequence>
<feature type="region of interest" description="Disordered" evidence="1">
    <location>
        <begin position="120"/>
        <end position="163"/>
    </location>
</feature>
<name>A0ABU2FZF7_9EURY</name>
<accession>A0ABU2FZF7</accession>
<evidence type="ECO:0000313" key="3">
    <source>
        <dbReference type="Proteomes" id="UP001254813"/>
    </source>
</evidence>
<protein>
    <recommendedName>
        <fullName evidence="4">Rho termination factor, N-terminal domain</fullName>
    </recommendedName>
</protein>
<evidence type="ECO:0000313" key="2">
    <source>
        <dbReference type="EMBL" id="MDS0293920.1"/>
    </source>
</evidence>
<reference evidence="2 3" key="1">
    <citation type="submission" date="2022-06" db="EMBL/GenBank/DDBJ databases">
        <title>Halogeometricum sp. a new haloarchaeum isolate from saline soil.</title>
        <authorList>
            <person name="Strakova D."/>
            <person name="Galisteo C."/>
            <person name="Sanchez-Porro C."/>
            <person name="Ventosa A."/>
        </authorList>
    </citation>
    <scope>NUCLEOTIDE SEQUENCE [LARGE SCALE GENOMIC DNA]</scope>
    <source>
        <strain evidence="3">S3BR25-2</strain>
    </source>
</reference>
<dbReference type="RefSeq" id="WP_310927774.1">
    <property type="nucleotide sequence ID" value="NZ_JAMQOQ010000002.1"/>
</dbReference>
<dbReference type="Proteomes" id="UP001254813">
    <property type="component" value="Unassembled WGS sequence"/>
</dbReference>
<proteinExistence type="predicted"/>
<organism evidence="2 3">
    <name type="scientific">Halogeometricum luteum</name>
    <dbReference type="NCBI Taxonomy" id="2950537"/>
    <lineage>
        <taxon>Archaea</taxon>
        <taxon>Methanobacteriati</taxon>
        <taxon>Methanobacteriota</taxon>
        <taxon>Stenosarchaea group</taxon>
        <taxon>Halobacteria</taxon>
        <taxon>Halobacteriales</taxon>
        <taxon>Haloferacaceae</taxon>
        <taxon>Halogeometricum</taxon>
    </lineage>
</organism>
<comment type="caution">
    <text evidence="2">The sequence shown here is derived from an EMBL/GenBank/DDBJ whole genome shotgun (WGS) entry which is preliminary data.</text>
</comment>
<evidence type="ECO:0008006" key="4">
    <source>
        <dbReference type="Google" id="ProtNLM"/>
    </source>
</evidence>